<dbReference type="EMBL" id="CP108057">
    <property type="protein sequence ID" value="WUO46599.1"/>
    <property type="molecule type" value="Genomic_DNA"/>
</dbReference>
<protein>
    <submittedName>
        <fullName evidence="1">Uncharacterized protein</fullName>
    </submittedName>
</protein>
<keyword evidence="2" id="KW-1185">Reference proteome</keyword>
<accession>A0ABZ1RJG3</accession>
<reference evidence="1" key="1">
    <citation type="submission" date="2022-10" db="EMBL/GenBank/DDBJ databases">
        <title>The complete genomes of actinobacterial strains from the NBC collection.</title>
        <authorList>
            <person name="Joergensen T.S."/>
            <person name="Alvarez Arevalo M."/>
            <person name="Sterndorff E.B."/>
            <person name="Faurdal D."/>
            <person name="Vuksanovic O."/>
            <person name="Mourched A.-S."/>
            <person name="Charusanti P."/>
            <person name="Shaw S."/>
            <person name="Blin K."/>
            <person name="Weber T."/>
        </authorList>
    </citation>
    <scope>NUCLEOTIDE SEQUENCE</scope>
    <source>
        <strain evidence="1">NBC_00283</strain>
    </source>
</reference>
<evidence type="ECO:0000313" key="1">
    <source>
        <dbReference type="EMBL" id="WUO46599.1"/>
    </source>
</evidence>
<proteinExistence type="predicted"/>
<dbReference type="RefSeq" id="WP_100582670.1">
    <property type="nucleotide sequence ID" value="NZ_CP108057.1"/>
</dbReference>
<organism evidence="1 2">
    <name type="scientific">Streptomyces goshikiensis</name>
    <dbReference type="NCBI Taxonomy" id="1942"/>
    <lineage>
        <taxon>Bacteria</taxon>
        <taxon>Bacillati</taxon>
        <taxon>Actinomycetota</taxon>
        <taxon>Actinomycetes</taxon>
        <taxon>Kitasatosporales</taxon>
        <taxon>Streptomycetaceae</taxon>
        <taxon>Streptomyces</taxon>
    </lineage>
</organism>
<evidence type="ECO:0000313" key="2">
    <source>
        <dbReference type="Proteomes" id="UP001432075"/>
    </source>
</evidence>
<dbReference type="Proteomes" id="UP001432075">
    <property type="component" value="Chromosome"/>
</dbReference>
<sequence length="114" mass="12409">MNSLASRIAGSKIAKGVVIGALSAAAIGLTAPISSASNESSWQQGCRGYWYSTSGHGYCSSASNYPSFSYWTQYDCNAEIDTEHHDKLYSGYVGKYDTHECTFKINKTHVTYSV</sequence>
<gene>
    <name evidence="1" type="ORF">OHU17_12495</name>
</gene>
<name>A0ABZ1RJG3_9ACTN</name>